<dbReference type="RefSeq" id="WP_190057976.1">
    <property type="nucleotide sequence ID" value="NZ_BMWH01000011.1"/>
</dbReference>
<protein>
    <submittedName>
        <fullName evidence="5">Solute-binding protein</fullName>
    </submittedName>
</protein>
<feature type="chain" id="PRO_5036736095" evidence="3">
    <location>
        <begin position="32"/>
        <end position="378"/>
    </location>
</feature>
<keyword evidence="6" id="KW-1185">Reference proteome</keyword>
<dbReference type="InterPro" id="IPR025997">
    <property type="entry name" value="SBP_2_dom"/>
</dbReference>
<dbReference type="InterPro" id="IPR050555">
    <property type="entry name" value="Bact_Solute-Bind_Prot2"/>
</dbReference>
<reference evidence="5" key="2">
    <citation type="submission" date="2020-09" db="EMBL/GenBank/DDBJ databases">
        <authorList>
            <person name="Sun Q."/>
            <person name="Ohkuma M."/>
        </authorList>
    </citation>
    <scope>NUCLEOTIDE SEQUENCE</scope>
    <source>
        <strain evidence="5">JCM 5016</strain>
    </source>
</reference>
<sequence length="378" mass="39610">MNARTTRGAAVRRAALAAGAAVSAVCLTACGAFTDTAEADGSAPPAKSGDITVGLLLPDRDTTRFEKFDRPVFTRRIASLTAHRGRVRYANAGASAARQSRQLQQMIDAKVDVVVVDAVDGRAIAPQVRKAREAGIPVIAYDRLAEGPIDAYVSHDNELVGEVQGRALLEALGSKAPTSRIVMLNGSPTDPNSALFEKGALDQLKNSVVIAKSYDTRAWLPQVAEANLKKAIRSVGLGNIAAVYAANDGLAGAAVKALKQAGATRIPPVTGQDADLAAVRRIVAGEQYMTVYKSFTEEADNAAEMAVAKAQGRSLAFDALARDKVGNTTRKDIPAALVPVVAVTRDTVKDTLVRDGVYTVRDICTPAYAADCAAIGLN</sequence>
<dbReference type="PANTHER" id="PTHR30036:SF1">
    <property type="entry name" value="D-XYLOSE-BINDING PERIPLASMIC PROTEIN"/>
    <property type="match status" value="1"/>
</dbReference>
<evidence type="ECO:0000313" key="6">
    <source>
        <dbReference type="Proteomes" id="UP000623010"/>
    </source>
</evidence>
<name>A0A918VE54_9ACTN</name>
<dbReference type="Gene3D" id="3.40.50.2300">
    <property type="match status" value="2"/>
</dbReference>
<evidence type="ECO:0000259" key="4">
    <source>
        <dbReference type="Pfam" id="PF13407"/>
    </source>
</evidence>
<accession>A0A918VE54</accession>
<evidence type="ECO:0000256" key="2">
    <source>
        <dbReference type="ARBA" id="ARBA00022729"/>
    </source>
</evidence>
<feature type="signal peptide" evidence="3">
    <location>
        <begin position="1"/>
        <end position="31"/>
    </location>
</feature>
<dbReference type="SUPFAM" id="SSF53822">
    <property type="entry name" value="Periplasmic binding protein-like I"/>
    <property type="match status" value="1"/>
</dbReference>
<organism evidence="5 6">
    <name type="scientific">Streptomyces echinoruber</name>
    <dbReference type="NCBI Taxonomy" id="68898"/>
    <lineage>
        <taxon>Bacteria</taxon>
        <taxon>Bacillati</taxon>
        <taxon>Actinomycetota</taxon>
        <taxon>Actinomycetes</taxon>
        <taxon>Kitasatosporales</taxon>
        <taxon>Streptomycetaceae</taxon>
        <taxon>Streptomyces</taxon>
    </lineage>
</organism>
<dbReference type="GO" id="GO:0030288">
    <property type="term" value="C:outer membrane-bounded periplasmic space"/>
    <property type="evidence" value="ECO:0007669"/>
    <property type="project" value="TreeGrafter"/>
</dbReference>
<gene>
    <name evidence="5" type="ORF">GCM10010389_30560</name>
</gene>
<dbReference type="PANTHER" id="PTHR30036">
    <property type="entry name" value="D-XYLOSE-BINDING PERIPLASMIC PROTEIN"/>
    <property type="match status" value="1"/>
</dbReference>
<dbReference type="Proteomes" id="UP000623010">
    <property type="component" value="Unassembled WGS sequence"/>
</dbReference>
<evidence type="ECO:0000256" key="1">
    <source>
        <dbReference type="ARBA" id="ARBA00004196"/>
    </source>
</evidence>
<keyword evidence="2 3" id="KW-0732">Signal</keyword>
<proteinExistence type="predicted"/>
<feature type="domain" description="Periplasmic binding protein" evidence="4">
    <location>
        <begin position="84"/>
        <end position="313"/>
    </location>
</feature>
<evidence type="ECO:0000313" key="5">
    <source>
        <dbReference type="EMBL" id="GGZ90165.1"/>
    </source>
</evidence>
<reference evidence="5" key="1">
    <citation type="journal article" date="2014" name="Int. J. Syst. Evol. Microbiol.">
        <title>Complete genome sequence of Corynebacterium casei LMG S-19264T (=DSM 44701T), isolated from a smear-ripened cheese.</title>
        <authorList>
            <consortium name="US DOE Joint Genome Institute (JGI-PGF)"/>
            <person name="Walter F."/>
            <person name="Albersmeier A."/>
            <person name="Kalinowski J."/>
            <person name="Ruckert C."/>
        </authorList>
    </citation>
    <scope>NUCLEOTIDE SEQUENCE</scope>
    <source>
        <strain evidence="5">JCM 5016</strain>
    </source>
</reference>
<dbReference type="Pfam" id="PF13407">
    <property type="entry name" value="Peripla_BP_4"/>
    <property type="match status" value="1"/>
</dbReference>
<dbReference type="AlphaFoldDB" id="A0A918VE54"/>
<dbReference type="InterPro" id="IPR028082">
    <property type="entry name" value="Peripla_BP_I"/>
</dbReference>
<comment type="caution">
    <text evidence="5">The sequence shown here is derived from an EMBL/GenBank/DDBJ whole genome shotgun (WGS) entry which is preliminary data.</text>
</comment>
<dbReference type="GO" id="GO:0030246">
    <property type="term" value="F:carbohydrate binding"/>
    <property type="evidence" value="ECO:0007669"/>
    <property type="project" value="TreeGrafter"/>
</dbReference>
<dbReference type="InterPro" id="IPR006311">
    <property type="entry name" value="TAT_signal"/>
</dbReference>
<evidence type="ECO:0000256" key="3">
    <source>
        <dbReference type="SAM" id="SignalP"/>
    </source>
</evidence>
<dbReference type="EMBL" id="BMWH01000011">
    <property type="protein sequence ID" value="GGZ90165.1"/>
    <property type="molecule type" value="Genomic_DNA"/>
</dbReference>
<comment type="subcellular location">
    <subcellularLocation>
        <location evidence="1">Cell envelope</location>
    </subcellularLocation>
</comment>
<dbReference type="PROSITE" id="PS51318">
    <property type="entry name" value="TAT"/>
    <property type="match status" value="1"/>
</dbReference>